<dbReference type="InterPro" id="IPR017847">
    <property type="entry name" value="T6SS_RhsGE_Vgr_subset"/>
</dbReference>
<evidence type="ECO:0000256" key="1">
    <source>
        <dbReference type="ARBA" id="ARBA00005558"/>
    </source>
</evidence>
<organism evidence="5 6">
    <name type="scientific">Polyangium mundeleinium</name>
    <dbReference type="NCBI Taxonomy" id="2995306"/>
    <lineage>
        <taxon>Bacteria</taxon>
        <taxon>Pseudomonadati</taxon>
        <taxon>Myxococcota</taxon>
        <taxon>Polyangia</taxon>
        <taxon>Polyangiales</taxon>
        <taxon>Polyangiaceae</taxon>
        <taxon>Polyangium</taxon>
    </lineage>
</organism>
<dbReference type="NCBIfam" id="TIGR01646">
    <property type="entry name" value="vgr_GE"/>
    <property type="match status" value="1"/>
</dbReference>
<dbReference type="Pfam" id="PF04717">
    <property type="entry name" value="Phage_base_V"/>
    <property type="match status" value="1"/>
</dbReference>
<feature type="domain" description="Gp5/Type VI secretion system Vgr C-terminal trimerisation" evidence="4">
    <location>
        <begin position="531"/>
        <end position="642"/>
    </location>
</feature>
<sequence length="821" mass="86031">MAKVSLGTLGTTAMSIVDRLRDLAAGARLDFTFAWEGAPGPNPWDHLPVVRFAAREAISTLYRYDITVLLRGPGLGDPEELLGARACLRIASLTDPGFRIVHGIITEAQELALAPEGMLYRVTLEPPLALAQRRTRSRIFLDKTLRQIIDAVLAPIFTRADGAAAHGDEHHPLSFTPAAPRFCYRITDVSRLDNPAARPYCVQYNESDHAFLSRILEDEGIAYHFEHGSDMCLLVLSDADEGKTWLAPFRSLGPGVHGRDITAITLGARLREKAVRLLDYDWRKPNIALHAEAGTRADLFEDQFPGAFQDKPALGAPLARARLDRHAVEASYATGSGGVRVLSAGTVFHLDHDGTHHDGEYLVTRLELEAEQAGVVSLPSGDKPEPFKARFECVRRGRGSRSSPSRFRPARTVQKPRIVGSQTAFVTAEPSTKGAEIHVGGPPGAEIGCVRLRFHWDHDPERHGAEPTSCWVRVSHAFAGAGRGALFHPRVDDEVVVEFLDGDPDRPIVTGCVYNGQNLPPAPASGSPTVSTMKSFSTPGAGVVNEFAFDDAKGRERVVLNAGRDFCATVGHDRAEKVTNDSNSRVGVNRSERTGSNRSTDVGGNNAEHVAGNETIAVDGNQNTTIGSNRSATVGADDSLSVAANRTAIVGASDALNVAAAQRIQVGADQTVDIGGSRAETVAGSASLVVAGSRSIAVAGSDEQSIAGSRTVAIGGSVLEAIGAAFLRSIAASAEGAVGADASLATGGTVNVQAGGSVVVVAQGEAAIQAPLINLTADGEIVLSAGGSAIKIGAGGVEIMGPSVSVAGGTVNVAGGLVKLN</sequence>
<dbReference type="SUPFAM" id="SSF69279">
    <property type="entry name" value="Phage tail proteins"/>
    <property type="match status" value="2"/>
</dbReference>
<accession>A0ABT5EHT3</accession>
<dbReference type="Pfam" id="PF05954">
    <property type="entry name" value="Phage_GPD"/>
    <property type="match status" value="1"/>
</dbReference>
<dbReference type="InterPro" id="IPR006533">
    <property type="entry name" value="T6SS_Vgr_RhsGE"/>
</dbReference>
<evidence type="ECO:0000259" key="4">
    <source>
        <dbReference type="Pfam" id="PF22178"/>
    </source>
</evidence>
<dbReference type="InterPro" id="IPR006531">
    <property type="entry name" value="Gp5/Vgr_OB"/>
</dbReference>
<dbReference type="EMBL" id="JAQNDO010000001">
    <property type="protein sequence ID" value="MDC0740909.1"/>
    <property type="molecule type" value="Genomic_DNA"/>
</dbReference>
<dbReference type="SUPFAM" id="SSF69255">
    <property type="entry name" value="gp5 N-terminal domain-like"/>
    <property type="match status" value="1"/>
</dbReference>
<dbReference type="RefSeq" id="WP_271916115.1">
    <property type="nucleotide sequence ID" value="NZ_JAQNDO010000001.1"/>
</dbReference>
<gene>
    <name evidence="5" type="primary">tssI</name>
    <name evidence="5" type="ORF">POL67_06095</name>
</gene>
<name>A0ABT5EHT3_9BACT</name>
<protein>
    <submittedName>
        <fullName evidence="5">Type VI secretion system tip protein TssI/VgrG</fullName>
    </submittedName>
</protein>
<keyword evidence="6" id="KW-1185">Reference proteome</keyword>
<feature type="region of interest" description="Disordered" evidence="2">
    <location>
        <begin position="578"/>
        <end position="608"/>
    </location>
</feature>
<dbReference type="Pfam" id="PF22178">
    <property type="entry name" value="Gp5_trimer_C"/>
    <property type="match status" value="1"/>
</dbReference>
<dbReference type="Gene3D" id="2.40.50.230">
    <property type="entry name" value="Gp5 N-terminal domain"/>
    <property type="match status" value="1"/>
</dbReference>
<dbReference type="Gene3D" id="4.10.220.110">
    <property type="match status" value="1"/>
</dbReference>
<dbReference type="Proteomes" id="UP001221411">
    <property type="component" value="Unassembled WGS sequence"/>
</dbReference>
<dbReference type="Gene3D" id="2.30.110.50">
    <property type="match status" value="1"/>
</dbReference>
<evidence type="ECO:0000259" key="3">
    <source>
        <dbReference type="Pfam" id="PF04717"/>
    </source>
</evidence>
<evidence type="ECO:0000313" key="5">
    <source>
        <dbReference type="EMBL" id="MDC0740909.1"/>
    </source>
</evidence>
<dbReference type="InterPro" id="IPR054030">
    <property type="entry name" value="Gp5_Vgr_C"/>
</dbReference>
<evidence type="ECO:0000256" key="2">
    <source>
        <dbReference type="SAM" id="MobiDB-lite"/>
    </source>
</evidence>
<reference evidence="5 6" key="1">
    <citation type="submission" date="2022-11" db="EMBL/GenBank/DDBJ databases">
        <title>Minimal conservation of predation-associated metabolite biosynthetic gene clusters underscores biosynthetic potential of Myxococcota including descriptions for ten novel species: Archangium lansinium sp. nov., Myxococcus landrumus sp. nov., Nannocystis bai.</title>
        <authorList>
            <person name="Ahearne A."/>
            <person name="Stevens C."/>
            <person name="Dowd S."/>
        </authorList>
    </citation>
    <scope>NUCLEOTIDE SEQUENCE [LARGE SCALE GENOMIC DNA]</scope>
    <source>
        <strain evidence="5 6">RJM3</strain>
    </source>
</reference>
<dbReference type="SUPFAM" id="SSF69349">
    <property type="entry name" value="Phage fibre proteins"/>
    <property type="match status" value="2"/>
</dbReference>
<comment type="caution">
    <text evidence="5">The sequence shown here is derived from an EMBL/GenBank/DDBJ whole genome shotgun (WGS) entry which is preliminary data.</text>
</comment>
<dbReference type="NCBIfam" id="TIGR03361">
    <property type="entry name" value="VI_Rhs_Vgr"/>
    <property type="match status" value="1"/>
</dbReference>
<dbReference type="Gene3D" id="3.55.50.10">
    <property type="entry name" value="Baseplate protein-like domains"/>
    <property type="match status" value="1"/>
</dbReference>
<comment type="similarity">
    <text evidence="1">Belongs to the VgrG protein family.</text>
</comment>
<dbReference type="InterPro" id="IPR037026">
    <property type="entry name" value="Vgr_OB-fold_dom_sf"/>
</dbReference>
<evidence type="ECO:0000313" key="6">
    <source>
        <dbReference type="Proteomes" id="UP001221411"/>
    </source>
</evidence>
<feature type="domain" description="Gp5/Type VI secretion system Vgr protein OB-fold" evidence="3">
    <location>
        <begin position="466"/>
        <end position="514"/>
    </location>
</feature>
<proteinExistence type="inferred from homology"/>